<gene>
    <name evidence="2" type="ORF">JCM19240_3522</name>
</gene>
<dbReference type="AlphaFoldDB" id="A0A090TW60"/>
<keyword evidence="1" id="KW-0732">Signal</keyword>
<protein>
    <recommendedName>
        <fullName evidence="4">DUF4148 domain-containing protein</fullName>
    </recommendedName>
</protein>
<evidence type="ECO:0008006" key="4">
    <source>
        <dbReference type="Google" id="ProtNLM"/>
    </source>
</evidence>
<comment type="caution">
    <text evidence="2">The sequence shown here is derived from an EMBL/GenBank/DDBJ whole genome shotgun (WGS) entry which is preliminary data.</text>
</comment>
<organism evidence="2 3">
    <name type="scientific">Vibrio maritimus</name>
    <dbReference type="NCBI Taxonomy" id="990268"/>
    <lineage>
        <taxon>Bacteria</taxon>
        <taxon>Pseudomonadati</taxon>
        <taxon>Pseudomonadota</taxon>
        <taxon>Gammaproteobacteria</taxon>
        <taxon>Vibrionales</taxon>
        <taxon>Vibrionaceae</taxon>
        <taxon>Vibrio</taxon>
    </lineage>
</organism>
<reference evidence="2 3" key="2">
    <citation type="submission" date="2014-09" db="EMBL/GenBank/DDBJ databases">
        <authorList>
            <consortium name="NBRP consortium"/>
            <person name="Sawabe T."/>
            <person name="Meirelles P."/>
            <person name="Nakanishi M."/>
            <person name="Sayaka M."/>
            <person name="Hattori M."/>
            <person name="Ohkuma M."/>
        </authorList>
    </citation>
    <scope>NUCLEOTIDE SEQUENCE [LARGE SCALE GENOMIC DNA]</scope>
    <source>
        <strain evidence="2 3">JCM 19240</strain>
    </source>
</reference>
<name>A0A090TW60_9VIBR</name>
<reference evidence="2 3" key="1">
    <citation type="submission" date="2014-09" db="EMBL/GenBank/DDBJ databases">
        <title>Vibrio maritimus JCM 19240. (C210) whole genome shotgun sequence.</title>
        <authorList>
            <person name="Sawabe T."/>
            <person name="Meirelles P."/>
            <person name="Nakanishi M."/>
            <person name="Sayaka M."/>
            <person name="Hattori M."/>
            <person name="Ohkuma M."/>
        </authorList>
    </citation>
    <scope>NUCLEOTIDE SEQUENCE [LARGE SCALE GENOMIC DNA]</scope>
    <source>
        <strain evidence="2 3">JCM 19240</strain>
    </source>
</reference>
<evidence type="ECO:0000313" key="3">
    <source>
        <dbReference type="Proteomes" id="UP000029224"/>
    </source>
</evidence>
<proteinExistence type="predicted"/>
<feature type="signal peptide" evidence="1">
    <location>
        <begin position="1"/>
        <end position="21"/>
    </location>
</feature>
<dbReference type="EMBL" id="BBMT01000006">
    <property type="protein sequence ID" value="GAL35152.1"/>
    <property type="molecule type" value="Genomic_DNA"/>
</dbReference>
<sequence>MRAKLIALTIIASAVSFTATSQDALDYMTIQSIKSSMSKSDIEQALENWRSAQLENIEVRARYVSDRAPRQYIIDTIEDEYQVARQKLGL</sequence>
<feature type="chain" id="PRO_5001864247" description="DUF4148 domain-containing protein" evidence="1">
    <location>
        <begin position="22"/>
        <end position="90"/>
    </location>
</feature>
<evidence type="ECO:0000256" key="1">
    <source>
        <dbReference type="SAM" id="SignalP"/>
    </source>
</evidence>
<accession>A0A090TW60</accession>
<evidence type="ECO:0000313" key="2">
    <source>
        <dbReference type="EMBL" id="GAL35152.1"/>
    </source>
</evidence>
<dbReference type="Proteomes" id="UP000029224">
    <property type="component" value="Unassembled WGS sequence"/>
</dbReference>
<keyword evidence="3" id="KW-1185">Reference proteome</keyword>
<dbReference type="OrthoDB" id="5878725at2"/>